<dbReference type="InterPro" id="IPR011701">
    <property type="entry name" value="MFS"/>
</dbReference>
<dbReference type="InterPro" id="IPR036259">
    <property type="entry name" value="MFS_trans_sf"/>
</dbReference>
<keyword evidence="3 5" id="KW-1133">Transmembrane helix</keyword>
<keyword evidence="4 5" id="KW-0472">Membrane</keyword>
<feature type="transmembrane region" description="Helical" evidence="5">
    <location>
        <begin position="22"/>
        <end position="41"/>
    </location>
</feature>
<evidence type="ECO:0000313" key="6">
    <source>
        <dbReference type="EMBL" id="KZT04054.1"/>
    </source>
</evidence>
<comment type="subcellular location">
    <subcellularLocation>
        <location evidence="1">Membrane</location>
        <topology evidence="1">Multi-pass membrane protein</topology>
    </subcellularLocation>
</comment>
<proteinExistence type="predicted"/>
<dbReference type="Pfam" id="PF07690">
    <property type="entry name" value="MFS_1"/>
    <property type="match status" value="1"/>
</dbReference>
<dbReference type="OrthoDB" id="9986881at2759"/>
<dbReference type="InParanoid" id="A0A165D2Z4"/>
<sequence>MILITISALVSDIWDAGNRGEALAFFALAPFTGLTLGPIVSGFMSVQGVSWRWLYWLLMFFAGICLILISSTLPEAFVMHLMARKAERSRKETGNDRYWAAMAKQKKSIGQHLKHVLARPFIALFREPMLMATTLCMSFVYGCMDLLFEAYSVVFLEGHNLSMGLFGLTFLPIFLGGCTDYPLIFNTRYVRSQKKHAPHPVPPEKRLEVAMFAARMFMASFFWFGWTSYPSISLWTVLIAGYPLGWSIVWIFLALFNYVADAYLFVAASALASLTVVRSCFGAGFPMFATQMFERLNSRWASTLLGFIVLLMAPIPFVLFKYGPIIRKKSKYAPTKPMPVPVKEMTQADPANHA</sequence>
<dbReference type="GO" id="GO:0022857">
    <property type="term" value="F:transmembrane transporter activity"/>
    <property type="evidence" value="ECO:0007669"/>
    <property type="project" value="InterPro"/>
</dbReference>
<dbReference type="SUPFAM" id="SSF103473">
    <property type="entry name" value="MFS general substrate transporter"/>
    <property type="match status" value="1"/>
</dbReference>
<evidence type="ECO:0000256" key="3">
    <source>
        <dbReference type="ARBA" id="ARBA00022989"/>
    </source>
</evidence>
<evidence type="ECO:0000256" key="1">
    <source>
        <dbReference type="ARBA" id="ARBA00004141"/>
    </source>
</evidence>
<evidence type="ECO:0000313" key="7">
    <source>
        <dbReference type="Proteomes" id="UP000076871"/>
    </source>
</evidence>
<dbReference type="PANTHER" id="PTHR23502:SF173">
    <property type="entry name" value="MFS-MULTIDRUG-RESISTANCE TRANSPORTER-RELATED"/>
    <property type="match status" value="1"/>
</dbReference>
<feature type="transmembrane region" description="Helical" evidence="5">
    <location>
        <begin position="263"/>
        <end position="288"/>
    </location>
</feature>
<dbReference type="Gene3D" id="1.20.1250.20">
    <property type="entry name" value="MFS general substrate transporter like domains"/>
    <property type="match status" value="1"/>
</dbReference>
<dbReference type="EMBL" id="KV427639">
    <property type="protein sequence ID" value="KZT04054.1"/>
    <property type="molecule type" value="Genomic_DNA"/>
</dbReference>
<evidence type="ECO:0000256" key="4">
    <source>
        <dbReference type="ARBA" id="ARBA00023136"/>
    </source>
</evidence>
<organism evidence="6 7">
    <name type="scientific">Laetiporus sulphureus 93-53</name>
    <dbReference type="NCBI Taxonomy" id="1314785"/>
    <lineage>
        <taxon>Eukaryota</taxon>
        <taxon>Fungi</taxon>
        <taxon>Dikarya</taxon>
        <taxon>Basidiomycota</taxon>
        <taxon>Agaricomycotina</taxon>
        <taxon>Agaricomycetes</taxon>
        <taxon>Polyporales</taxon>
        <taxon>Laetiporus</taxon>
    </lineage>
</organism>
<feature type="transmembrane region" description="Helical" evidence="5">
    <location>
        <begin position="163"/>
        <end position="186"/>
    </location>
</feature>
<feature type="transmembrane region" description="Helical" evidence="5">
    <location>
        <begin position="129"/>
        <end position="151"/>
    </location>
</feature>
<keyword evidence="7" id="KW-1185">Reference proteome</keyword>
<feature type="transmembrane region" description="Helical" evidence="5">
    <location>
        <begin position="300"/>
        <end position="320"/>
    </location>
</feature>
<dbReference type="AlphaFoldDB" id="A0A165D2Z4"/>
<evidence type="ECO:0000256" key="5">
    <source>
        <dbReference type="SAM" id="Phobius"/>
    </source>
</evidence>
<dbReference type="STRING" id="1314785.A0A165D2Z4"/>
<dbReference type="GeneID" id="63830916"/>
<dbReference type="Proteomes" id="UP000076871">
    <property type="component" value="Unassembled WGS sequence"/>
</dbReference>
<feature type="transmembrane region" description="Helical" evidence="5">
    <location>
        <begin position="207"/>
        <end position="226"/>
    </location>
</feature>
<feature type="transmembrane region" description="Helical" evidence="5">
    <location>
        <begin position="53"/>
        <end position="81"/>
    </location>
</feature>
<reference evidence="6 7" key="1">
    <citation type="journal article" date="2016" name="Mol. Biol. Evol.">
        <title>Comparative Genomics of Early-Diverging Mushroom-Forming Fungi Provides Insights into the Origins of Lignocellulose Decay Capabilities.</title>
        <authorList>
            <person name="Nagy L.G."/>
            <person name="Riley R."/>
            <person name="Tritt A."/>
            <person name="Adam C."/>
            <person name="Daum C."/>
            <person name="Floudas D."/>
            <person name="Sun H."/>
            <person name="Yadav J.S."/>
            <person name="Pangilinan J."/>
            <person name="Larsson K.H."/>
            <person name="Matsuura K."/>
            <person name="Barry K."/>
            <person name="Labutti K."/>
            <person name="Kuo R."/>
            <person name="Ohm R.A."/>
            <person name="Bhattacharya S.S."/>
            <person name="Shirouzu T."/>
            <person name="Yoshinaga Y."/>
            <person name="Martin F.M."/>
            <person name="Grigoriev I.V."/>
            <person name="Hibbett D.S."/>
        </authorList>
    </citation>
    <scope>NUCLEOTIDE SEQUENCE [LARGE SCALE GENOMIC DNA]</scope>
    <source>
        <strain evidence="6 7">93-53</strain>
    </source>
</reference>
<gene>
    <name evidence="6" type="ORF">LAESUDRAFT_786355</name>
</gene>
<name>A0A165D2Z4_9APHY</name>
<accession>A0A165D2Z4</accession>
<feature type="transmembrane region" description="Helical" evidence="5">
    <location>
        <begin position="232"/>
        <end position="256"/>
    </location>
</feature>
<dbReference type="PANTHER" id="PTHR23502">
    <property type="entry name" value="MAJOR FACILITATOR SUPERFAMILY"/>
    <property type="match status" value="1"/>
</dbReference>
<protein>
    <submittedName>
        <fullName evidence="6">MFS general substrate transporter</fullName>
    </submittedName>
</protein>
<dbReference type="GO" id="GO:0005886">
    <property type="term" value="C:plasma membrane"/>
    <property type="evidence" value="ECO:0007669"/>
    <property type="project" value="TreeGrafter"/>
</dbReference>
<dbReference type="RefSeq" id="XP_040761794.1">
    <property type="nucleotide sequence ID" value="XM_040913888.1"/>
</dbReference>
<evidence type="ECO:0000256" key="2">
    <source>
        <dbReference type="ARBA" id="ARBA00022692"/>
    </source>
</evidence>
<keyword evidence="2 5" id="KW-0812">Transmembrane</keyword>